<feature type="signal peptide" evidence="1">
    <location>
        <begin position="1"/>
        <end position="21"/>
    </location>
</feature>
<organism evidence="2 3">
    <name type="scientific">Treponema denticola (strain ATCC 35405 / DSM 14222 / CIP 103919 / JCM 8153 / KCTC 15104)</name>
    <dbReference type="NCBI Taxonomy" id="243275"/>
    <lineage>
        <taxon>Bacteria</taxon>
        <taxon>Pseudomonadati</taxon>
        <taxon>Spirochaetota</taxon>
        <taxon>Spirochaetia</taxon>
        <taxon>Spirochaetales</taxon>
        <taxon>Treponemataceae</taxon>
        <taxon>Treponema</taxon>
    </lineage>
</organism>
<dbReference type="OrthoDB" id="362712at2"/>
<dbReference type="Proteomes" id="UP000008212">
    <property type="component" value="Chromosome"/>
</dbReference>
<keyword evidence="1" id="KW-0732">Signal</keyword>
<accession>Q73MM4</accession>
<dbReference type="PATRIC" id="fig|243275.7.peg.1423"/>
<dbReference type="KEGG" id="tde:TDE_1484"/>
<name>Q73MM4_TREDE</name>
<feature type="chain" id="PRO_5004284610" evidence="1">
    <location>
        <begin position="22"/>
        <end position="169"/>
    </location>
</feature>
<dbReference type="HOGENOM" id="CLU_1610048_0_0_12"/>
<dbReference type="RefSeq" id="WP_002679151.1">
    <property type="nucleotide sequence ID" value="NC_002967.9"/>
</dbReference>
<dbReference type="STRING" id="243275.TDE_1484"/>
<dbReference type="PaxDb" id="243275-TDE_1484"/>
<evidence type="ECO:0000313" key="2">
    <source>
        <dbReference type="EMBL" id="AAS12001.1"/>
    </source>
</evidence>
<proteinExistence type="predicted"/>
<keyword evidence="3" id="KW-1185">Reference proteome</keyword>
<dbReference type="AlphaFoldDB" id="Q73MM4"/>
<sequence>MKKIFFLSICLFLSVLTFIHAEQENRDVTGLALEYGLIGRQSDFGISLAITSPWLFHNAFALHLNADCFFPNSQRRTPYYVLDFSVLGGSLMQTANIRVYGGGGPIVIFPVQKNKPKVLVTGQGFFGFEFFMGKSPAGLSFFIEMGGGGFGFTAKTGLRYTFPMLYREK</sequence>
<evidence type="ECO:0000256" key="1">
    <source>
        <dbReference type="SAM" id="SignalP"/>
    </source>
</evidence>
<protein>
    <submittedName>
        <fullName evidence="2">Uncharacterized protein</fullName>
    </submittedName>
</protein>
<reference evidence="2 3" key="1">
    <citation type="journal article" date="2004" name="Proc. Natl. Acad. Sci. U.S.A.">
        <title>Comparison of the genome of the oral pathogen Treponema denticola with other spirochete genomes.</title>
        <authorList>
            <person name="Seshadri R."/>
            <person name="Myers G.S."/>
            <person name="Tettelin H."/>
            <person name="Eisen J.A."/>
            <person name="Heidelberg J.F."/>
            <person name="Dodson R.J."/>
            <person name="Davidsen T.M."/>
            <person name="DeBoy R.T."/>
            <person name="Fouts D.E."/>
            <person name="Haft D.H."/>
            <person name="Selengut J."/>
            <person name="Ren Q."/>
            <person name="Brinkac L.M."/>
            <person name="Madupu R."/>
            <person name="Kolonay J."/>
            <person name="Durkin S.A."/>
            <person name="Daugherty S.C."/>
            <person name="Shetty J."/>
            <person name="Shvartsbeyn A."/>
            <person name="Gebregeorgis E."/>
            <person name="Geer K."/>
            <person name="Tsegaye G."/>
            <person name="Malek J."/>
            <person name="Ayodeji B."/>
            <person name="Shatsman S."/>
            <person name="McLeod M.P."/>
            <person name="Smajs D."/>
            <person name="Howell J.K."/>
            <person name="Pal S."/>
            <person name="Amin A."/>
            <person name="Vashisth P."/>
            <person name="McNeill T.Z."/>
            <person name="Xiang Q."/>
            <person name="Sodergren E."/>
            <person name="Baca E."/>
            <person name="Weinstock G.M."/>
            <person name="Norris S.J."/>
            <person name="Fraser C.M."/>
            <person name="Paulsen I.T."/>
        </authorList>
    </citation>
    <scope>NUCLEOTIDE SEQUENCE [LARGE SCALE GENOMIC DNA]</scope>
    <source>
        <strain evidence="3">ATCC 35405 / DSM 14222 / CIP 103919 / JCM 8153 / KCTC 15104</strain>
    </source>
</reference>
<dbReference type="eggNOG" id="ENOG50301UA">
    <property type="taxonomic scope" value="Bacteria"/>
</dbReference>
<evidence type="ECO:0000313" key="3">
    <source>
        <dbReference type="Proteomes" id="UP000008212"/>
    </source>
</evidence>
<gene>
    <name evidence="2" type="ordered locus">TDE_1484</name>
</gene>
<dbReference type="GeneID" id="2739885"/>
<dbReference type="EMBL" id="AE017226">
    <property type="protein sequence ID" value="AAS12001.1"/>
    <property type="molecule type" value="Genomic_DNA"/>
</dbReference>